<feature type="binding site" evidence="18">
    <location>
        <position position="1825"/>
    </location>
    <ligand>
        <name>Zn(2+)</name>
        <dbReference type="ChEBI" id="CHEBI:29105"/>
    </ligand>
</feature>
<keyword evidence="9 19" id="KW-0808">Transferase</keyword>
<dbReference type="FunFam" id="1.10.1240.10:FF:000001">
    <property type="entry name" value="Methionine synthase"/>
    <property type="match status" value="1"/>
</dbReference>
<dbReference type="PROSITE" id="PS50974">
    <property type="entry name" value="ADOMET_ACTIVATION"/>
    <property type="match status" value="1"/>
</dbReference>
<evidence type="ECO:0000256" key="10">
    <source>
        <dbReference type="ARBA" id="ARBA00022691"/>
    </source>
</evidence>
<dbReference type="Pfam" id="PF02574">
    <property type="entry name" value="S-methyl_trans"/>
    <property type="match status" value="3"/>
</dbReference>
<dbReference type="PANTHER" id="PTHR45833">
    <property type="entry name" value="METHIONINE SYNTHASE"/>
    <property type="match status" value="1"/>
</dbReference>
<keyword evidence="8" id="KW-0846">Cobalamin</keyword>
<evidence type="ECO:0000256" key="2">
    <source>
        <dbReference type="ARBA" id="ARBA00001956"/>
    </source>
</evidence>
<keyword evidence="27" id="KW-1185">Reference proteome</keyword>
<dbReference type="FunFam" id="3.20.20.330:FF:000001">
    <property type="entry name" value="Methionine synthase"/>
    <property type="match status" value="3"/>
</dbReference>
<feature type="domain" description="AdoMet activation" evidence="23">
    <location>
        <begin position="2445"/>
        <end position="2783"/>
    </location>
</feature>
<dbReference type="SUPFAM" id="SSF56507">
    <property type="entry name" value="Methionine synthase activation domain-like"/>
    <property type="match status" value="1"/>
</dbReference>
<dbReference type="InterPro" id="IPR037010">
    <property type="entry name" value="VitB12-dep_Met_synth_activ_sf"/>
</dbReference>
<feature type="domain" description="Hcy-binding" evidence="21">
    <location>
        <begin position="817"/>
        <end position="1139"/>
    </location>
</feature>
<evidence type="ECO:0000256" key="12">
    <source>
        <dbReference type="ARBA" id="ARBA00022737"/>
    </source>
</evidence>
<feature type="domain" description="B12-binding" evidence="24">
    <location>
        <begin position="2294"/>
        <end position="2429"/>
    </location>
</feature>
<dbReference type="SUPFAM" id="SSF51717">
    <property type="entry name" value="Dihydropteroate synthetase-like"/>
    <property type="match status" value="3"/>
</dbReference>
<keyword evidence="12" id="KW-0677">Repeat</keyword>
<keyword evidence="14" id="KW-0486">Methionine biosynthesis</keyword>
<dbReference type="PANTHER" id="PTHR45833:SF1">
    <property type="entry name" value="METHIONINE SYNTHASE"/>
    <property type="match status" value="1"/>
</dbReference>
<dbReference type="InterPro" id="IPR003726">
    <property type="entry name" value="HCY_dom"/>
</dbReference>
<dbReference type="PROSITE" id="PS50972">
    <property type="entry name" value="PTERIN_BINDING"/>
    <property type="match status" value="3"/>
</dbReference>
<sequence length="2783" mass="303985">MNLKDVLKDVAAWARANPGFAGAIAAGGAVAIVPLSLMFFSMVVVLLPMLVPAVIFAVVGFHYSGKKAKATKAISGAAGASGASSTGSGTETALTPVPIYKPFCSAIKESADFGVLKDIMSKRIIMIDGAMGTMVQRFKLEEADFRGERYANHTHDLKGNNDVLVITRPDVIEDIHCQYLEGGADIIETNTFNGTTISQGDYELDTVEEVQFINCEAVKVAKRATAKYNAMNPDKPRFVAGAVGPTNKTLSVSPSVENPAFRGCTYDEIVKAYYEQVEGLVMGEVDMLLIETIFDTLNAKAAVFAVEQFFADKGVRIPVFISGTIVDNSGRTLSGQTNEAFWNSISHAKPLAVGLNCALGATDMYPYAKNLSECADCHVFVYPNAGLPNAMGGYDQKPAEMAEEVRPFARDGIINGLGGCCGSSPDHIAALAKMASEYAPRTLRTPEPLMRISGLEPLNYKPDTSNFRKTFLNIGERCNVAGSSIYKKAIVDGNYEKALAIALKQVQQGADIIDINMDDGLIDAVSAMTKFVNLLVSEPDVSKVPFMIDSSKFHVVEAGLKCSQGKCIVNSISLKEGEEEFIRRATICKQHGAAVVVMAFDETGQAANCADKVSMCQRAYKVLVEKVGFFAEDIIFDPNILTVGTGLEEHNNYAVDFINATREIKRVCPGAKISGGVSNIAFSFRGNEAVRRCFHSAFLHHACEAGMDMGIVNAQQVIEDQYMKCDKELMEYVEDVLLNRREDSTERMLDYAATLEPKCHPTAVRKLGEAAGPPVFKASPKTNALAPGVNLIAPPTQLTPIPIYKPFCSAIKESADFGVLKDIMSKRIIMIDGAMGTMVQRFKLEEADFRGERYANHTHDLKGNNDVLVITRPDVIEDIHCQYLEGGADIIETNTFNGTTISQGDYELDTVEEVQFINCEAVKVAKRATAKYNAMNPDKPRFVAGAVGPTNKTLSVSPSVENPAFRGCTYDEIVKAYYEQVEGLVMGEVDMLLIETIFDTLNAKAAVFAVEQFFADKGVRIPVFISGTIVDNSGRTLSGQTNEAFWNSISHAKPLAVGLNCALGATDMYPYAKNLSECADCHVFVYPNAGLPNAMGGYDQKPAEMAEEVRPFARDGIINGLGGCCGSSPDHIAALAKMASEYAPRTLRTPEPLMRISGLEPLNYKPDTSNFRKTFLNIGERCNVAGSSIYKKAIVDGNYEKALAIALKQVQQGADIIDINMDDGLIDAVSAMTKFVNLLVSEPDVSKVPFMIDSSKFHVVEAGLKCSQGKCIVNSISLKEGEEEFIRRATICKQHGAAVVVMAFDETGQAASCADKVSMCQRAYKVLVEKVGFFAEDIIFDPNILTVGTGLEEHNNYAVDFINATREIKRVCPGAKISGGVSNIAFSFRGNEAVRRCFHSAFLHHACEAGMDMGIVNAQQVIEDQYEKCDKELMEYVEDVLLNRCSNATERMLEFAATLEPKCHPTAVRKIGVAPVFQASPKTDALAPGVNLIAPPTQLTPIPIYKPFCSAIKESADFGVLKDIMSKRIIMIDGAMGTMVQRFKLEEADFRGERYANHTHDLKGNNDVLVITRPDVIEDIHCQYLEGGADIIETNTFNGTTISQGDYELDTVEEVQFINCEAVKVAKRATAKYNAMNPDKPRFVAGAVGPTNKTLSVSPSVENPAFRGCTYDEIVKAYYEQVEGLVMGEVDMLLIETIFDTLNAKAAVFAVEQFFADKGVRIPVFISGTIVDNSGRTLSGQTNEAFWNSISHAKPLAIGLNCALGATDMYPYAKNLSECADCHVFVYPNAGLPNAMGGYDQKPAEMAEEVRPFARDGIINGLGGCCGSSPDHIAALAKMASEYAPRTLRTPEPLMRISGLEPLNYKPDTSNFRKTFLNIGERCNVAGSSIYKKAIVDGNYEKALAIALKQVQQGADIIDINMDDGLIDAVSAMTKFVNLLVSEPDVSKVPFMIDSSKFHVVEAGLKCSQGKCIVNSISLKEGEEEFIRRATICKQHGAAVVVMAFDETGQAASCADKVSMCQRAYKVLVEKVGFFAEDIIFDPNILTVGTGLAEHNNYAVDFINATREIKRVCPGAKISGGVSNIAFSFRGNEAVRRCFHSAFLHHACEAGMDMGIVNAQQVIEDQYEKCDKELMEYVEDVLLNRCSNATERMLEFAATLEPKCHPTAVRKKGVAASAAAAASTTSWRDEPVHKRLEYALVKGIDEFCVADTEDCRTCGKYEKPLNIIEGPLMDGMNVVGDLFGAGKMFLPQVIKSARVMKKAVAHLIPFMEEEKRLARIANGGADVEEEDTGAGTILMATVKGDVHDIGKNIVAVVLGCNNYKVVDIGVMCPTQKIIDAAIEHKCDIVGLSGLITPSLDEMVTVAKEMEKAGLKCPILIGGATTSRMHTAVKVAPQYSGSVVYVLDASRSVPVCGSLLDHKQRDEFCEDIKETYAELREEFFAGLEDRKYLDINKARSKAPVVDWKSAEHTPVKPKLIGKKVFKDFPIEDVVRAIDWNPFFQVWQLRGRYPNRGYPKIFNDETVGAEAKRLHGEAMDMLNDIIKHKKLQLHGQIAIYPANSEGDDINVYSDESKAERVGTFYGIRQQAEKDTDEPYYCISDFIAPESSGVTDYFGMFVATAGFGLHKMTEEYKAANDDYSYIMAEAIADRLAEAFAEVLHEIVRKEEWGYSTEENLSTEDLLKVKYQGIRPAPGYPSQPDHTEKQTMWDIMGTQEEIGVELTETLAMLPAASVSGLYFAGKSSQYFAVGKISDDQVKDYAARKNMDLKVCEKWLGPTLAYEP</sequence>
<dbReference type="CDD" id="cd02069">
    <property type="entry name" value="methionine_synthase_B12_BD"/>
    <property type="match status" value="1"/>
</dbReference>
<evidence type="ECO:0000256" key="11">
    <source>
        <dbReference type="ARBA" id="ARBA00022723"/>
    </source>
</evidence>
<evidence type="ECO:0000259" key="22">
    <source>
        <dbReference type="PROSITE" id="PS50972"/>
    </source>
</evidence>
<evidence type="ECO:0000256" key="18">
    <source>
        <dbReference type="PROSITE-ProRule" id="PRU00333"/>
    </source>
</evidence>
<dbReference type="InterPro" id="IPR000489">
    <property type="entry name" value="Pterin-binding_dom"/>
</dbReference>
<keyword evidence="15" id="KW-0170">Cobalt</keyword>
<feature type="binding site" evidence="18">
    <location>
        <position position="1762"/>
    </location>
    <ligand>
        <name>Zn(2+)</name>
        <dbReference type="ChEBI" id="CHEBI:29105"/>
    </ligand>
</feature>
<dbReference type="Gene3D" id="3.10.196.10">
    <property type="entry name" value="Vitamin B12-dependent methionine synthase, activation domain"/>
    <property type="match status" value="1"/>
</dbReference>
<dbReference type="PROSITE" id="PS51332">
    <property type="entry name" value="B12_BINDING"/>
    <property type="match status" value="1"/>
</dbReference>
<feature type="binding site" evidence="18">
    <location>
        <position position="1125"/>
    </location>
    <ligand>
        <name>Zn(2+)</name>
        <dbReference type="ChEBI" id="CHEBI:29105"/>
    </ligand>
</feature>
<dbReference type="Gene3D" id="3.20.20.330">
    <property type="entry name" value="Homocysteine-binding-like domain"/>
    <property type="match status" value="3"/>
</dbReference>
<keyword evidence="20" id="KW-1133">Transmembrane helix</keyword>
<keyword evidence="20" id="KW-0812">Transmembrane</keyword>
<dbReference type="Pfam" id="PF02607">
    <property type="entry name" value="B12-binding_2"/>
    <property type="match status" value="1"/>
</dbReference>
<dbReference type="InterPro" id="IPR003759">
    <property type="entry name" value="Cbl-bd_cap"/>
</dbReference>
<dbReference type="InterPro" id="IPR050554">
    <property type="entry name" value="Met_Synthase/Corrinoid"/>
</dbReference>
<evidence type="ECO:0000256" key="3">
    <source>
        <dbReference type="ARBA" id="ARBA00005178"/>
    </source>
</evidence>
<dbReference type="InterPro" id="IPR011005">
    <property type="entry name" value="Dihydropteroate_synth-like_sf"/>
</dbReference>
<dbReference type="EMBL" id="LGRX02025561">
    <property type="protein sequence ID" value="KAK3252199.1"/>
    <property type="molecule type" value="Genomic_DNA"/>
</dbReference>
<dbReference type="NCBIfam" id="TIGR02082">
    <property type="entry name" value="metH"/>
    <property type="match status" value="1"/>
</dbReference>
<dbReference type="SMART" id="SM01018">
    <property type="entry name" value="B12-binding_2"/>
    <property type="match status" value="1"/>
</dbReference>
<evidence type="ECO:0000256" key="1">
    <source>
        <dbReference type="ARBA" id="ARBA00001947"/>
    </source>
</evidence>
<dbReference type="InterPro" id="IPR006158">
    <property type="entry name" value="Cobalamin-bd"/>
</dbReference>
<dbReference type="GO" id="GO:0008705">
    <property type="term" value="F:methionine synthase activity"/>
    <property type="evidence" value="ECO:0007669"/>
    <property type="project" value="UniProtKB-EC"/>
</dbReference>
<dbReference type="InterPro" id="IPR004223">
    <property type="entry name" value="VitB12-dep_Met_synth_activ_dom"/>
</dbReference>
<comment type="cofactor">
    <cofactor evidence="1 18">
        <name>Zn(2+)</name>
        <dbReference type="ChEBI" id="CHEBI:29105"/>
    </cofactor>
</comment>
<dbReference type="PROSITE" id="PS50970">
    <property type="entry name" value="HCY"/>
    <property type="match status" value="3"/>
</dbReference>
<reference evidence="26 27" key="1">
    <citation type="journal article" date="2015" name="Genome Biol. Evol.">
        <title>Comparative Genomics of a Bacterivorous Green Alga Reveals Evolutionary Causalities and Consequences of Phago-Mixotrophic Mode of Nutrition.</title>
        <authorList>
            <person name="Burns J.A."/>
            <person name="Paasch A."/>
            <person name="Narechania A."/>
            <person name="Kim E."/>
        </authorList>
    </citation>
    <scope>NUCLEOTIDE SEQUENCE [LARGE SCALE GENOMIC DNA]</scope>
    <source>
        <strain evidence="26 27">PLY_AMNH</strain>
    </source>
</reference>
<dbReference type="CDD" id="cd00740">
    <property type="entry name" value="MeTr"/>
    <property type="match status" value="3"/>
</dbReference>
<dbReference type="Pfam" id="PF02965">
    <property type="entry name" value="Met_synt_B12"/>
    <property type="match status" value="1"/>
</dbReference>
<feature type="domain" description="Pterin-binding" evidence="22">
    <location>
        <begin position="471"/>
        <end position="731"/>
    </location>
</feature>
<evidence type="ECO:0000256" key="13">
    <source>
        <dbReference type="ARBA" id="ARBA00022833"/>
    </source>
</evidence>
<evidence type="ECO:0000256" key="17">
    <source>
        <dbReference type="ARBA" id="ARBA00031040"/>
    </source>
</evidence>
<dbReference type="SUPFAM" id="SSF82282">
    <property type="entry name" value="Homocysteine S-methyltransferase"/>
    <property type="match status" value="3"/>
</dbReference>
<evidence type="ECO:0000313" key="26">
    <source>
        <dbReference type="EMBL" id="KAK3252199.1"/>
    </source>
</evidence>
<dbReference type="FunFam" id="3.20.20.20:FF:000002">
    <property type="entry name" value="Methionine synthase"/>
    <property type="match status" value="3"/>
</dbReference>
<evidence type="ECO:0000259" key="24">
    <source>
        <dbReference type="PROSITE" id="PS51332"/>
    </source>
</evidence>
<dbReference type="GO" id="GO:0050667">
    <property type="term" value="P:homocysteine metabolic process"/>
    <property type="evidence" value="ECO:0007669"/>
    <property type="project" value="TreeGrafter"/>
</dbReference>
<feature type="domain" description="Hcy-binding" evidence="21">
    <location>
        <begin position="113"/>
        <end position="435"/>
    </location>
</feature>
<accession>A0AAE0CDD5</accession>
<keyword evidence="6 19" id="KW-0489">Methyltransferase</keyword>
<dbReference type="PROSITE" id="PS51337">
    <property type="entry name" value="B12_BINDING_NTER"/>
    <property type="match status" value="1"/>
</dbReference>
<organism evidence="26 27">
    <name type="scientific">Cymbomonas tetramitiformis</name>
    <dbReference type="NCBI Taxonomy" id="36881"/>
    <lineage>
        <taxon>Eukaryota</taxon>
        <taxon>Viridiplantae</taxon>
        <taxon>Chlorophyta</taxon>
        <taxon>Pyramimonadophyceae</taxon>
        <taxon>Pyramimonadales</taxon>
        <taxon>Pyramimonadaceae</taxon>
        <taxon>Cymbomonas</taxon>
    </lineage>
</organism>
<feature type="binding site" evidence="18">
    <location>
        <position position="357"/>
    </location>
    <ligand>
        <name>Zn(2+)</name>
        <dbReference type="ChEBI" id="CHEBI:29105"/>
    </ligand>
</feature>
<dbReference type="NCBIfam" id="NF007024">
    <property type="entry name" value="PRK09490.1"/>
    <property type="match status" value="1"/>
</dbReference>
<evidence type="ECO:0000256" key="8">
    <source>
        <dbReference type="ARBA" id="ARBA00022628"/>
    </source>
</evidence>
<comment type="caution">
    <text evidence="26">The sequence shown here is derived from an EMBL/GenBank/DDBJ whole genome shotgun (WGS) entry which is preliminary data.</text>
</comment>
<comment type="similarity">
    <text evidence="4">Belongs to the vitamin-B12 dependent methionine synthase family.</text>
</comment>
<dbReference type="InterPro" id="IPR033706">
    <property type="entry name" value="Met_synthase_B12-bd"/>
</dbReference>
<feature type="binding site" evidence="18">
    <location>
        <position position="421"/>
    </location>
    <ligand>
        <name>Zn(2+)</name>
        <dbReference type="ChEBI" id="CHEBI:29105"/>
    </ligand>
</feature>
<evidence type="ECO:0000256" key="15">
    <source>
        <dbReference type="ARBA" id="ARBA00023285"/>
    </source>
</evidence>
<evidence type="ECO:0000259" key="21">
    <source>
        <dbReference type="PROSITE" id="PS50970"/>
    </source>
</evidence>
<dbReference type="Gene3D" id="3.40.50.280">
    <property type="entry name" value="Cobalamin-binding domain"/>
    <property type="match status" value="1"/>
</dbReference>
<dbReference type="SUPFAM" id="SSF52242">
    <property type="entry name" value="Cobalamin (vitamin B12)-binding domain"/>
    <property type="match status" value="1"/>
</dbReference>
<comment type="cofactor">
    <cofactor evidence="2">
        <name>methylcob(III)alamin</name>
        <dbReference type="ChEBI" id="CHEBI:28115"/>
    </cofactor>
</comment>
<keyword evidence="20" id="KW-0472">Membrane</keyword>
<feature type="domain" description="B12-binding N-terminal" evidence="25">
    <location>
        <begin position="2183"/>
        <end position="2279"/>
    </location>
</feature>
<evidence type="ECO:0000259" key="25">
    <source>
        <dbReference type="PROSITE" id="PS51337"/>
    </source>
</evidence>
<gene>
    <name evidence="26" type="ORF">CYMTET_38496</name>
</gene>
<evidence type="ECO:0000256" key="14">
    <source>
        <dbReference type="ARBA" id="ARBA00023167"/>
    </source>
</evidence>
<evidence type="ECO:0000259" key="23">
    <source>
        <dbReference type="PROSITE" id="PS50974"/>
    </source>
</evidence>
<comment type="pathway">
    <text evidence="3">Amino-acid biosynthesis; L-methionine biosynthesis via de novo pathway; L-methionine from L-homocysteine (MetH route): step 1/1.</text>
</comment>
<dbReference type="Pfam" id="PF00809">
    <property type="entry name" value="Pterin_bind"/>
    <property type="match status" value="3"/>
</dbReference>
<dbReference type="GO" id="GO:0046653">
    <property type="term" value="P:tetrahydrofolate metabolic process"/>
    <property type="evidence" value="ECO:0007669"/>
    <property type="project" value="TreeGrafter"/>
</dbReference>
<feature type="binding site" evidence="18">
    <location>
        <position position="420"/>
    </location>
    <ligand>
        <name>Zn(2+)</name>
        <dbReference type="ChEBI" id="CHEBI:29105"/>
    </ligand>
</feature>
<dbReference type="InterPro" id="IPR036594">
    <property type="entry name" value="Meth_synthase_dom"/>
</dbReference>
<feature type="domain" description="Pterin-binding" evidence="22">
    <location>
        <begin position="1175"/>
        <end position="1435"/>
    </location>
</feature>
<dbReference type="Proteomes" id="UP001190700">
    <property type="component" value="Unassembled WGS sequence"/>
</dbReference>
<dbReference type="SUPFAM" id="SSF47644">
    <property type="entry name" value="Methionine synthase domain"/>
    <property type="match status" value="1"/>
</dbReference>
<dbReference type="GO" id="GO:0008270">
    <property type="term" value="F:zinc ion binding"/>
    <property type="evidence" value="ECO:0007669"/>
    <property type="project" value="InterPro"/>
</dbReference>
<evidence type="ECO:0000313" key="27">
    <source>
        <dbReference type="Proteomes" id="UP001190700"/>
    </source>
</evidence>
<dbReference type="FunFam" id="3.40.50.280:FF:000001">
    <property type="entry name" value="Methionine synthase"/>
    <property type="match status" value="1"/>
</dbReference>
<dbReference type="InterPro" id="IPR011822">
    <property type="entry name" value="MetH"/>
</dbReference>
<feature type="binding site" evidence="18">
    <location>
        <position position="1124"/>
    </location>
    <ligand>
        <name>Zn(2+)</name>
        <dbReference type="ChEBI" id="CHEBI:29105"/>
    </ligand>
</feature>
<evidence type="ECO:0000256" key="7">
    <source>
        <dbReference type="ARBA" id="ARBA00022605"/>
    </source>
</evidence>
<keyword evidence="7" id="KW-0028">Amino-acid biosynthesis</keyword>
<dbReference type="InterPro" id="IPR036724">
    <property type="entry name" value="Cobalamin-bd_sf"/>
</dbReference>
<evidence type="ECO:0000256" key="9">
    <source>
        <dbReference type="ARBA" id="ARBA00022679"/>
    </source>
</evidence>
<keyword evidence="13 18" id="KW-0862">Zinc</keyword>
<proteinExistence type="inferred from homology"/>
<evidence type="ECO:0000256" key="20">
    <source>
        <dbReference type="SAM" id="Phobius"/>
    </source>
</evidence>
<dbReference type="EC" id="2.1.1.13" evidence="5"/>
<dbReference type="Pfam" id="PF02310">
    <property type="entry name" value="B12-binding"/>
    <property type="match status" value="1"/>
</dbReference>
<dbReference type="Gene3D" id="3.20.20.20">
    <property type="entry name" value="Dihydropteroate synthase-like"/>
    <property type="match status" value="3"/>
</dbReference>
<dbReference type="Gene3D" id="1.10.288.10">
    <property type="entry name" value="Cobalamin-dependent Methionine Synthase, domain 2"/>
    <property type="match status" value="1"/>
</dbReference>
<dbReference type="GO" id="GO:0032259">
    <property type="term" value="P:methylation"/>
    <property type="evidence" value="ECO:0007669"/>
    <property type="project" value="UniProtKB-KW"/>
</dbReference>
<feature type="domain" description="Pterin-binding" evidence="22">
    <location>
        <begin position="1876"/>
        <end position="2136"/>
    </location>
</feature>
<dbReference type="GO" id="GO:0031419">
    <property type="term" value="F:cobalamin binding"/>
    <property type="evidence" value="ECO:0007669"/>
    <property type="project" value="UniProtKB-KW"/>
</dbReference>
<evidence type="ECO:0000256" key="6">
    <source>
        <dbReference type="ARBA" id="ARBA00022603"/>
    </source>
</evidence>
<keyword evidence="10" id="KW-0949">S-adenosyl-L-methionine</keyword>
<dbReference type="InterPro" id="IPR036589">
    <property type="entry name" value="HCY_dom_sf"/>
</dbReference>
<feature type="binding site" evidence="18">
    <location>
        <position position="1061"/>
    </location>
    <ligand>
        <name>Zn(2+)</name>
        <dbReference type="ChEBI" id="CHEBI:29105"/>
    </ligand>
</feature>
<evidence type="ECO:0000256" key="4">
    <source>
        <dbReference type="ARBA" id="ARBA00010398"/>
    </source>
</evidence>
<feature type="transmembrane region" description="Helical" evidence="20">
    <location>
        <begin position="44"/>
        <end position="63"/>
    </location>
</feature>
<dbReference type="Gene3D" id="1.10.1240.10">
    <property type="entry name" value="Methionine synthase domain"/>
    <property type="match status" value="1"/>
</dbReference>
<feature type="binding site" evidence="18">
    <location>
        <position position="1826"/>
    </location>
    <ligand>
        <name>Zn(2+)</name>
        <dbReference type="ChEBI" id="CHEBI:29105"/>
    </ligand>
</feature>
<feature type="domain" description="Hcy-binding" evidence="21">
    <location>
        <begin position="1518"/>
        <end position="1840"/>
    </location>
</feature>
<evidence type="ECO:0000256" key="19">
    <source>
        <dbReference type="PROSITE-ProRule" id="PRU00346"/>
    </source>
</evidence>
<evidence type="ECO:0000256" key="16">
    <source>
        <dbReference type="ARBA" id="ARBA00030163"/>
    </source>
</evidence>
<keyword evidence="11 18" id="KW-0479">Metal-binding</keyword>
<name>A0AAE0CDD5_9CHLO</name>
<feature type="transmembrane region" description="Helical" evidence="20">
    <location>
        <begin position="20"/>
        <end position="37"/>
    </location>
</feature>
<evidence type="ECO:0000256" key="5">
    <source>
        <dbReference type="ARBA" id="ARBA00012032"/>
    </source>
</evidence>
<protein>
    <recommendedName>
        <fullName evidence="5">methionine synthase</fullName>
        <ecNumber evidence="5">2.1.1.13</ecNumber>
    </recommendedName>
    <alternativeName>
        <fullName evidence="17">5-methyltetrahydrofolate--homocysteine methyltransferase</fullName>
    </alternativeName>
    <alternativeName>
        <fullName evidence="16">Vitamin-B12 dependent methionine synthase</fullName>
    </alternativeName>
</protein>
<dbReference type="GO" id="GO:0005829">
    <property type="term" value="C:cytosol"/>
    <property type="evidence" value="ECO:0007669"/>
    <property type="project" value="TreeGrafter"/>
</dbReference>